<evidence type="ECO:0000313" key="2">
    <source>
        <dbReference type="Proteomes" id="UP000027135"/>
    </source>
</evidence>
<dbReference type="EMBL" id="KK853097">
    <property type="protein sequence ID" value="KDR11438.1"/>
    <property type="molecule type" value="Genomic_DNA"/>
</dbReference>
<dbReference type="Proteomes" id="UP000027135">
    <property type="component" value="Unassembled WGS sequence"/>
</dbReference>
<proteinExistence type="predicted"/>
<dbReference type="InParanoid" id="A0A067R1H6"/>
<sequence length="159" mass="17670">MSSGIVGAKQNREDKSNQLEVTLCYSPRNSEEGETEELTLGVTKLRWSVESALEYERKNALLYVKLNVLDGGRTIKACKTKPFAPSISVPLSADKNNSSLTVHLPSNREHLTCQLSLCTKPSLGKKIVFGRVVLAPGSEHWDKTFQMPATTITQWHSIR</sequence>
<dbReference type="eggNOG" id="ENOG502S28E">
    <property type="taxonomic scope" value="Eukaryota"/>
</dbReference>
<organism evidence="1 2">
    <name type="scientific">Zootermopsis nevadensis</name>
    <name type="common">Dampwood termite</name>
    <dbReference type="NCBI Taxonomy" id="136037"/>
    <lineage>
        <taxon>Eukaryota</taxon>
        <taxon>Metazoa</taxon>
        <taxon>Ecdysozoa</taxon>
        <taxon>Arthropoda</taxon>
        <taxon>Hexapoda</taxon>
        <taxon>Insecta</taxon>
        <taxon>Pterygota</taxon>
        <taxon>Neoptera</taxon>
        <taxon>Polyneoptera</taxon>
        <taxon>Dictyoptera</taxon>
        <taxon>Blattodea</taxon>
        <taxon>Blattoidea</taxon>
        <taxon>Termitoidae</taxon>
        <taxon>Termopsidae</taxon>
        <taxon>Zootermopsis</taxon>
    </lineage>
</organism>
<dbReference type="InterPro" id="IPR035892">
    <property type="entry name" value="C2_domain_sf"/>
</dbReference>
<accession>A0A067R1H6</accession>
<dbReference type="AlphaFoldDB" id="A0A067R1H6"/>
<evidence type="ECO:0000313" key="1">
    <source>
        <dbReference type="EMBL" id="KDR11438.1"/>
    </source>
</evidence>
<name>A0A067R1H6_ZOONE</name>
<keyword evidence="2" id="KW-1185">Reference proteome</keyword>
<gene>
    <name evidence="1" type="ORF">L798_13444</name>
</gene>
<reference evidence="1 2" key="1">
    <citation type="journal article" date="2014" name="Nat. Commun.">
        <title>Molecular traces of alternative social organization in a termite genome.</title>
        <authorList>
            <person name="Terrapon N."/>
            <person name="Li C."/>
            <person name="Robertson H.M."/>
            <person name="Ji L."/>
            <person name="Meng X."/>
            <person name="Booth W."/>
            <person name="Chen Z."/>
            <person name="Childers C.P."/>
            <person name="Glastad K.M."/>
            <person name="Gokhale K."/>
            <person name="Gowin J."/>
            <person name="Gronenberg W."/>
            <person name="Hermansen R.A."/>
            <person name="Hu H."/>
            <person name="Hunt B.G."/>
            <person name="Huylmans A.K."/>
            <person name="Khalil S.M."/>
            <person name="Mitchell R.D."/>
            <person name="Munoz-Torres M.C."/>
            <person name="Mustard J.A."/>
            <person name="Pan H."/>
            <person name="Reese J.T."/>
            <person name="Scharf M.E."/>
            <person name="Sun F."/>
            <person name="Vogel H."/>
            <person name="Xiao J."/>
            <person name="Yang W."/>
            <person name="Yang Z."/>
            <person name="Yang Z."/>
            <person name="Zhou J."/>
            <person name="Zhu J."/>
            <person name="Brent C.S."/>
            <person name="Elsik C.G."/>
            <person name="Goodisman M.A."/>
            <person name="Liberles D.A."/>
            <person name="Roe R.M."/>
            <person name="Vargo E.L."/>
            <person name="Vilcinskas A."/>
            <person name="Wang J."/>
            <person name="Bornberg-Bauer E."/>
            <person name="Korb J."/>
            <person name="Zhang G."/>
            <person name="Liebig J."/>
        </authorList>
    </citation>
    <scope>NUCLEOTIDE SEQUENCE [LARGE SCALE GENOMIC DNA]</scope>
    <source>
        <tissue evidence="1">Whole organism</tissue>
    </source>
</reference>
<protein>
    <submittedName>
        <fullName evidence="1">Uncharacterized protein</fullName>
    </submittedName>
</protein>
<dbReference type="Gene3D" id="2.60.40.150">
    <property type="entry name" value="C2 domain"/>
    <property type="match status" value="1"/>
</dbReference>